<organism evidence="5 6">
    <name type="scientific">Segnochrobactrum spirostomi</name>
    <dbReference type="NCBI Taxonomy" id="2608987"/>
    <lineage>
        <taxon>Bacteria</taxon>
        <taxon>Pseudomonadati</taxon>
        <taxon>Pseudomonadota</taxon>
        <taxon>Alphaproteobacteria</taxon>
        <taxon>Hyphomicrobiales</taxon>
        <taxon>Segnochrobactraceae</taxon>
        <taxon>Segnochrobactrum</taxon>
    </lineage>
</organism>
<gene>
    <name evidence="5" type="ORF">F0357_09925</name>
</gene>
<keyword evidence="1" id="KW-0805">Transcription regulation</keyword>
<dbReference type="PANTHER" id="PTHR42756">
    <property type="entry name" value="TRANSCRIPTIONAL REGULATOR, MARR"/>
    <property type="match status" value="1"/>
</dbReference>
<dbReference type="Gene3D" id="1.10.10.10">
    <property type="entry name" value="Winged helix-like DNA-binding domain superfamily/Winged helix DNA-binding domain"/>
    <property type="match status" value="1"/>
</dbReference>
<accession>A0A6A7Y5T0</accession>
<dbReference type="EMBL" id="VWNA01000001">
    <property type="protein sequence ID" value="MQT12959.1"/>
    <property type="molecule type" value="Genomic_DNA"/>
</dbReference>
<dbReference type="AlphaFoldDB" id="A0A6A7Y5T0"/>
<keyword evidence="3" id="KW-0804">Transcription</keyword>
<evidence type="ECO:0000259" key="4">
    <source>
        <dbReference type="PROSITE" id="PS50995"/>
    </source>
</evidence>
<evidence type="ECO:0000313" key="6">
    <source>
        <dbReference type="Proteomes" id="UP000332515"/>
    </source>
</evidence>
<evidence type="ECO:0000256" key="2">
    <source>
        <dbReference type="ARBA" id="ARBA00023125"/>
    </source>
</evidence>
<dbReference type="InterPro" id="IPR036390">
    <property type="entry name" value="WH_DNA-bd_sf"/>
</dbReference>
<dbReference type="PRINTS" id="PR00598">
    <property type="entry name" value="HTHMARR"/>
</dbReference>
<evidence type="ECO:0000256" key="3">
    <source>
        <dbReference type="ARBA" id="ARBA00023163"/>
    </source>
</evidence>
<dbReference type="PANTHER" id="PTHR42756:SF1">
    <property type="entry name" value="TRANSCRIPTIONAL REPRESSOR OF EMRAB OPERON"/>
    <property type="match status" value="1"/>
</dbReference>
<dbReference type="SMART" id="SM00347">
    <property type="entry name" value="HTH_MARR"/>
    <property type="match status" value="1"/>
</dbReference>
<comment type="caution">
    <text evidence="5">The sequence shown here is derived from an EMBL/GenBank/DDBJ whole genome shotgun (WGS) entry which is preliminary data.</text>
</comment>
<dbReference type="Proteomes" id="UP000332515">
    <property type="component" value="Unassembled WGS sequence"/>
</dbReference>
<dbReference type="GO" id="GO:0003677">
    <property type="term" value="F:DNA binding"/>
    <property type="evidence" value="ECO:0007669"/>
    <property type="project" value="UniProtKB-KW"/>
</dbReference>
<dbReference type="PROSITE" id="PS50995">
    <property type="entry name" value="HTH_MARR_2"/>
    <property type="match status" value="1"/>
</dbReference>
<dbReference type="InterPro" id="IPR000835">
    <property type="entry name" value="HTH_MarR-typ"/>
</dbReference>
<protein>
    <submittedName>
        <fullName evidence="5">MarR family transcriptional regulator</fullName>
    </submittedName>
</protein>
<reference evidence="5 6" key="1">
    <citation type="submission" date="2019-09" db="EMBL/GenBank/DDBJ databases">
        <title>Segnochrobactrum spirostomi gen. nov., sp. nov., isolated from the ciliate Spirostomum cf. yagiui and description of a novel family, Segnochrobactraceae fam. nov. within the order Rhizobiales of the class Alphaproteobacteria.</title>
        <authorList>
            <person name="Akter S."/>
            <person name="Shazib S.U.A."/>
            <person name="Shin M.K."/>
        </authorList>
    </citation>
    <scope>NUCLEOTIDE SEQUENCE [LARGE SCALE GENOMIC DNA]</scope>
    <source>
        <strain evidence="5 6">Sp-1</strain>
    </source>
</reference>
<proteinExistence type="predicted"/>
<keyword evidence="2" id="KW-0238">DNA-binding</keyword>
<evidence type="ECO:0000256" key="1">
    <source>
        <dbReference type="ARBA" id="ARBA00023015"/>
    </source>
</evidence>
<evidence type="ECO:0000313" key="5">
    <source>
        <dbReference type="EMBL" id="MQT12959.1"/>
    </source>
</evidence>
<keyword evidence="6" id="KW-1185">Reference proteome</keyword>
<dbReference type="GO" id="GO:0003700">
    <property type="term" value="F:DNA-binding transcription factor activity"/>
    <property type="evidence" value="ECO:0007669"/>
    <property type="project" value="InterPro"/>
</dbReference>
<name>A0A6A7Y5T0_9HYPH</name>
<dbReference type="InterPro" id="IPR036388">
    <property type="entry name" value="WH-like_DNA-bd_sf"/>
</dbReference>
<sequence length="188" mass="21208">MANDDEIPNGDAGLSDAEAAEARLGDRFRTGVLHRAGGERPSMGEIGLNQFAPYLMNRIMARWNLNMAEALKAHDLTTAKMRALTVLSVSSGLTINELSVFAVTEQSTMSRTLDSLEEQGYVRRRQRPDDMRVREVSLTEAGRDAFAAIWPMLYDMFDRLFDDVDEDEFQAFAGTLHKLLRNIRKHDI</sequence>
<dbReference type="SUPFAM" id="SSF46785">
    <property type="entry name" value="Winged helix' DNA-binding domain"/>
    <property type="match status" value="1"/>
</dbReference>
<dbReference type="Pfam" id="PF01047">
    <property type="entry name" value="MarR"/>
    <property type="match status" value="1"/>
</dbReference>
<feature type="domain" description="HTH marR-type" evidence="4">
    <location>
        <begin position="49"/>
        <end position="181"/>
    </location>
</feature>